<comment type="caution">
    <text evidence="8">The sequence shown here is derived from an EMBL/GenBank/DDBJ whole genome shotgun (WGS) entry which is preliminary data.</text>
</comment>
<evidence type="ECO:0000259" key="7">
    <source>
        <dbReference type="PROSITE" id="PS51675"/>
    </source>
</evidence>
<evidence type="ECO:0000256" key="3">
    <source>
        <dbReference type="ARBA" id="ARBA00022679"/>
    </source>
</evidence>
<dbReference type="PANTHER" id="PTHR13563">
    <property type="entry name" value="TRNA (GUANINE-9-) METHYLTRANSFERASE"/>
    <property type="match status" value="1"/>
</dbReference>
<dbReference type="GO" id="GO:0000049">
    <property type="term" value="F:tRNA binding"/>
    <property type="evidence" value="ECO:0007669"/>
    <property type="project" value="TreeGrafter"/>
</dbReference>
<comment type="catalytic activity">
    <reaction evidence="5">
        <text>guanosine(9) in tRNA + S-adenosyl-L-methionine = N(1)-methylguanosine(9) in tRNA + S-adenosyl-L-homocysteine + H(+)</text>
        <dbReference type="Rhea" id="RHEA:43156"/>
        <dbReference type="Rhea" id="RHEA-COMP:10367"/>
        <dbReference type="Rhea" id="RHEA-COMP:10368"/>
        <dbReference type="ChEBI" id="CHEBI:15378"/>
        <dbReference type="ChEBI" id="CHEBI:57856"/>
        <dbReference type="ChEBI" id="CHEBI:59789"/>
        <dbReference type="ChEBI" id="CHEBI:73542"/>
        <dbReference type="ChEBI" id="CHEBI:74269"/>
        <dbReference type="EC" id="2.1.1.221"/>
    </reaction>
</comment>
<evidence type="ECO:0000256" key="2">
    <source>
        <dbReference type="ARBA" id="ARBA00022603"/>
    </source>
</evidence>
<dbReference type="InterPro" id="IPR007356">
    <property type="entry name" value="tRNA_m1G_MeTrfase_euk"/>
</dbReference>
<evidence type="ECO:0000256" key="6">
    <source>
        <dbReference type="SAM" id="MobiDB-lite"/>
    </source>
</evidence>
<feature type="region of interest" description="Disordered" evidence="6">
    <location>
        <begin position="1"/>
        <end position="120"/>
    </location>
</feature>
<evidence type="ECO:0000256" key="4">
    <source>
        <dbReference type="ARBA" id="ARBA00022691"/>
    </source>
</evidence>
<organism evidence="8 9">
    <name type="scientific">Apatococcus lobatus</name>
    <dbReference type="NCBI Taxonomy" id="904363"/>
    <lineage>
        <taxon>Eukaryota</taxon>
        <taxon>Viridiplantae</taxon>
        <taxon>Chlorophyta</taxon>
        <taxon>core chlorophytes</taxon>
        <taxon>Trebouxiophyceae</taxon>
        <taxon>Chlorellales</taxon>
        <taxon>Chlorellaceae</taxon>
        <taxon>Apatococcus</taxon>
    </lineage>
</organism>
<dbReference type="EMBL" id="JALJOS010000001">
    <property type="protein sequence ID" value="KAK9844836.1"/>
    <property type="molecule type" value="Genomic_DNA"/>
</dbReference>
<reference evidence="8 9" key="1">
    <citation type="journal article" date="2024" name="Nat. Commun.">
        <title>Phylogenomics reveals the evolutionary origins of lichenization in chlorophyte algae.</title>
        <authorList>
            <person name="Puginier C."/>
            <person name="Libourel C."/>
            <person name="Otte J."/>
            <person name="Skaloud P."/>
            <person name="Haon M."/>
            <person name="Grisel S."/>
            <person name="Petersen M."/>
            <person name="Berrin J.G."/>
            <person name="Delaux P.M."/>
            <person name="Dal Grande F."/>
            <person name="Keller J."/>
        </authorList>
    </citation>
    <scope>NUCLEOTIDE SEQUENCE [LARGE SCALE GENOMIC DNA]</scope>
    <source>
        <strain evidence="8 9">SAG 2145</strain>
    </source>
</reference>
<dbReference type="GO" id="GO:0002939">
    <property type="term" value="P:tRNA N1-guanine methylation"/>
    <property type="evidence" value="ECO:0007669"/>
    <property type="project" value="TreeGrafter"/>
</dbReference>
<keyword evidence="3" id="KW-0808">Transferase</keyword>
<protein>
    <recommendedName>
        <fullName evidence="1">tRNA (guanine(9)-N(1))-methyltransferase</fullName>
        <ecNumber evidence="1">2.1.1.221</ecNumber>
    </recommendedName>
</protein>
<proteinExistence type="predicted"/>
<keyword evidence="2" id="KW-0489">Methyltransferase</keyword>
<dbReference type="InterPro" id="IPR038459">
    <property type="entry name" value="MT_TRM10-typ_sf"/>
</dbReference>
<evidence type="ECO:0000256" key="5">
    <source>
        <dbReference type="ARBA" id="ARBA00048434"/>
    </source>
</evidence>
<keyword evidence="4" id="KW-0949">S-adenosyl-L-methionine</keyword>
<dbReference type="CDD" id="cd18089">
    <property type="entry name" value="SPOUT_Trm10-like"/>
    <property type="match status" value="1"/>
</dbReference>
<feature type="domain" description="SAM-dependent MTase TRM10-type" evidence="7">
    <location>
        <begin position="120"/>
        <end position="311"/>
    </location>
</feature>
<dbReference type="PANTHER" id="PTHR13563:SF13">
    <property type="entry name" value="TRNA METHYLTRANSFERASE 10 HOMOLOG A"/>
    <property type="match status" value="1"/>
</dbReference>
<keyword evidence="9" id="KW-1185">Reference proteome</keyword>
<dbReference type="GO" id="GO:0052905">
    <property type="term" value="F:tRNA (guanosine(9)-N1)-methyltransferase activity"/>
    <property type="evidence" value="ECO:0007669"/>
    <property type="project" value="UniProtKB-EC"/>
</dbReference>
<accession>A0AAW1SGT7</accession>
<feature type="compositionally biased region" description="Basic and acidic residues" evidence="6">
    <location>
        <begin position="1"/>
        <end position="11"/>
    </location>
</feature>
<evidence type="ECO:0000256" key="1">
    <source>
        <dbReference type="ARBA" id="ARBA00012797"/>
    </source>
</evidence>
<dbReference type="GO" id="GO:0005634">
    <property type="term" value="C:nucleus"/>
    <property type="evidence" value="ECO:0007669"/>
    <property type="project" value="TreeGrafter"/>
</dbReference>
<gene>
    <name evidence="8" type="ORF">WJX74_007450</name>
</gene>
<evidence type="ECO:0000313" key="8">
    <source>
        <dbReference type="EMBL" id="KAK9844836.1"/>
    </source>
</evidence>
<dbReference type="PROSITE" id="PS51675">
    <property type="entry name" value="SAM_MT_TRM10"/>
    <property type="match status" value="1"/>
</dbReference>
<sequence>MASAEAGERLADTPAAVKLQDGSGASKTPEAEEVCNSDFEATEPAPLSKNAQKKLLKRQRYEDKKAARKASAKQEKHQATEQKKQDVQSLLEGMTEEEKAAWKEERKHVRSARKAQTQEKRSRLQQAMETGQTIVLDLSSAHLMSDLELKSMCQQIAHSYSYNVRATTPCSLHLCSFQGRMKDVLEKQIGGFENWLIHQHALAYDEVFREQKDKVVYLTADSKTTLEELQPDEVYVIGGLVDRNRFASMCLDQATAKGIRTARLPIAEYVKLTGSRVLTVNHVVDILIKWVGSHDWKAALLDSIPARKRTALEANCEGTEDSPEDALNRGSPNADGTSVVGL</sequence>
<dbReference type="InterPro" id="IPR028564">
    <property type="entry name" value="MT_TRM10-typ"/>
</dbReference>
<dbReference type="AlphaFoldDB" id="A0AAW1SGT7"/>
<feature type="compositionally biased region" description="Basic and acidic residues" evidence="6">
    <location>
        <begin position="96"/>
        <end position="107"/>
    </location>
</feature>
<dbReference type="Gene3D" id="3.40.1280.30">
    <property type="match status" value="1"/>
</dbReference>
<evidence type="ECO:0000313" key="9">
    <source>
        <dbReference type="Proteomes" id="UP001438707"/>
    </source>
</evidence>
<dbReference type="Proteomes" id="UP001438707">
    <property type="component" value="Unassembled WGS sequence"/>
</dbReference>
<dbReference type="EC" id="2.1.1.221" evidence="1"/>
<feature type="region of interest" description="Disordered" evidence="6">
    <location>
        <begin position="314"/>
        <end position="342"/>
    </location>
</feature>
<feature type="compositionally biased region" description="Basic and acidic residues" evidence="6">
    <location>
        <begin position="72"/>
        <end position="86"/>
    </location>
</feature>
<name>A0AAW1SGT7_9CHLO</name>